<keyword evidence="3" id="KW-1185">Reference proteome</keyword>
<evidence type="ECO:0000313" key="3">
    <source>
        <dbReference type="Proteomes" id="UP000799757"/>
    </source>
</evidence>
<dbReference type="AlphaFoldDB" id="A0A6A6XVJ1"/>
<accession>A0A6A6XVJ1</accession>
<gene>
    <name evidence="2" type="ORF">K505DRAFT_356261</name>
</gene>
<protein>
    <submittedName>
        <fullName evidence="2">Uncharacterized protein</fullName>
    </submittedName>
</protein>
<keyword evidence="1" id="KW-0472">Membrane</keyword>
<feature type="transmembrane region" description="Helical" evidence="1">
    <location>
        <begin position="129"/>
        <end position="147"/>
    </location>
</feature>
<dbReference type="EMBL" id="MU001758">
    <property type="protein sequence ID" value="KAF2799784.1"/>
    <property type="molecule type" value="Genomic_DNA"/>
</dbReference>
<sequence length="199" mass="22758">MASTIWTWLSLIFFLTIPLWAPNITSDDPGNTIALLAVTHGLNTVARYSYPAAYAGLDHRFAWILDFSLNLVTCIVTCDFFSAVEGWRWALLYVLVVVRWANPVLEAEKDFMLPLIETYRFKYDEPQRMSHFFRLAAIATIITPLNWAKGLGGLQLAAIWVHLILSAGHVMAAWTYFTLTDEQKKSTKKLRRKDTVKMK</sequence>
<proteinExistence type="predicted"/>
<organism evidence="2 3">
    <name type="scientific">Melanomma pulvis-pyrius CBS 109.77</name>
    <dbReference type="NCBI Taxonomy" id="1314802"/>
    <lineage>
        <taxon>Eukaryota</taxon>
        <taxon>Fungi</taxon>
        <taxon>Dikarya</taxon>
        <taxon>Ascomycota</taxon>
        <taxon>Pezizomycotina</taxon>
        <taxon>Dothideomycetes</taxon>
        <taxon>Pleosporomycetidae</taxon>
        <taxon>Pleosporales</taxon>
        <taxon>Melanommataceae</taxon>
        <taxon>Melanomma</taxon>
    </lineage>
</organism>
<evidence type="ECO:0000256" key="1">
    <source>
        <dbReference type="SAM" id="Phobius"/>
    </source>
</evidence>
<feature type="transmembrane region" description="Helical" evidence="1">
    <location>
        <begin position="5"/>
        <end position="21"/>
    </location>
</feature>
<keyword evidence="1" id="KW-0812">Transmembrane</keyword>
<name>A0A6A6XVJ1_9PLEO</name>
<dbReference type="Proteomes" id="UP000799757">
    <property type="component" value="Unassembled WGS sequence"/>
</dbReference>
<feature type="transmembrane region" description="Helical" evidence="1">
    <location>
        <begin position="159"/>
        <end position="179"/>
    </location>
</feature>
<dbReference type="OrthoDB" id="10444541at2759"/>
<reference evidence="2" key="1">
    <citation type="journal article" date="2020" name="Stud. Mycol.">
        <title>101 Dothideomycetes genomes: a test case for predicting lifestyles and emergence of pathogens.</title>
        <authorList>
            <person name="Haridas S."/>
            <person name="Albert R."/>
            <person name="Binder M."/>
            <person name="Bloem J."/>
            <person name="Labutti K."/>
            <person name="Salamov A."/>
            <person name="Andreopoulos B."/>
            <person name="Baker S."/>
            <person name="Barry K."/>
            <person name="Bills G."/>
            <person name="Bluhm B."/>
            <person name="Cannon C."/>
            <person name="Castanera R."/>
            <person name="Culley D."/>
            <person name="Daum C."/>
            <person name="Ezra D."/>
            <person name="Gonzalez J."/>
            <person name="Henrissat B."/>
            <person name="Kuo A."/>
            <person name="Liang C."/>
            <person name="Lipzen A."/>
            <person name="Lutzoni F."/>
            <person name="Magnuson J."/>
            <person name="Mondo S."/>
            <person name="Nolan M."/>
            <person name="Ohm R."/>
            <person name="Pangilinan J."/>
            <person name="Park H.-J."/>
            <person name="Ramirez L."/>
            <person name="Alfaro M."/>
            <person name="Sun H."/>
            <person name="Tritt A."/>
            <person name="Yoshinaga Y."/>
            <person name="Zwiers L.-H."/>
            <person name="Turgeon B."/>
            <person name="Goodwin S."/>
            <person name="Spatafora J."/>
            <person name="Crous P."/>
            <person name="Grigoriev I."/>
        </authorList>
    </citation>
    <scope>NUCLEOTIDE SEQUENCE</scope>
    <source>
        <strain evidence="2">CBS 109.77</strain>
    </source>
</reference>
<feature type="transmembrane region" description="Helical" evidence="1">
    <location>
        <begin position="62"/>
        <end position="84"/>
    </location>
</feature>
<evidence type="ECO:0000313" key="2">
    <source>
        <dbReference type="EMBL" id="KAF2799784.1"/>
    </source>
</evidence>
<keyword evidence="1" id="KW-1133">Transmembrane helix</keyword>